<dbReference type="PANTHER" id="PTHR13929:SF0">
    <property type="entry name" value="UBIA PRENYLTRANSFERASE DOMAIN-CONTAINING PROTEIN 1"/>
    <property type="match status" value="1"/>
</dbReference>
<comment type="caution">
    <text evidence="9">The sequence shown here is derived from an EMBL/GenBank/DDBJ whole genome shotgun (WGS) entry which is preliminary data.</text>
</comment>
<dbReference type="CDD" id="cd13962">
    <property type="entry name" value="PT_UbiA_UBIAD1"/>
    <property type="match status" value="1"/>
</dbReference>
<evidence type="ECO:0000256" key="3">
    <source>
        <dbReference type="ARBA" id="ARBA00022428"/>
    </source>
</evidence>
<name>A0ABU2JB59_9ACTN</name>
<dbReference type="RefSeq" id="WP_311423135.1">
    <property type="nucleotide sequence ID" value="NZ_JAVREH010000012.1"/>
</dbReference>
<evidence type="ECO:0000313" key="9">
    <source>
        <dbReference type="EMBL" id="MDT0261981.1"/>
    </source>
</evidence>
<feature type="transmembrane region" description="Helical" evidence="8">
    <location>
        <begin position="128"/>
        <end position="149"/>
    </location>
</feature>
<reference evidence="10" key="1">
    <citation type="submission" date="2023-07" db="EMBL/GenBank/DDBJ databases">
        <title>30 novel species of actinomycetes from the DSMZ collection.</title>
        <authorList>
            <person name="Nouioui I."/>
        </authorList>
    </citation>
    <scope>NUCLEOTIDE SEQUENCE [LARGE SCALE GENOMIC DNA]</scope>
    <source>
        <strain evidence="10">DSM 44399</strain>
    </source>
</reference>
<dbReference type="PANTHER" id="PTHR13929">
    <property type="entry name" value="1,4-DIHYDROXY-2-NAPHTHOATE OCTAPRENYLTRANSFERASE"/>
    <property type="match status" value="1"/>
</dbReference>
<keyword evidence="3" id="KW-0474">Menaquinone biosynthesis</keyword>
<accession>A0ABU2JB59</accession>
<organism evidence="9 10">
    <name type="scientific">Jatrophihabitans lederbergiae</name>
    <dbReference type="NCBI Taxonomy" id="3075547"/>
    <lineage>
        <taxon>Bacteria</taxon>
        <taxon>Bacillati</taxon>
        <taxon>Actinomycetota</taxon>
        <taxon>Actinomycetes</taxon>
        <taxon>Jatrophihabitantales</taxon>
        <taxon>Jatrophihabitantaceae</taxon>
        <taxon>Jatrophihabitans</taxon>
    </lineage>
</organism>
<feature type="transmembrane region" description="Helical" evidence="8">
    <location>
        <begin position="155"/>
        <end position="172"/>
    </location>
</feature>
<gene>
    <name evidence="9" type="ORF">RM423_11290</name>
</gene>
<evidence type="ECO:0000256" key="5">
    <source>
        <dbReference type="ARBA" id="ARBA00022692"/>
    </source>
</evidence>
<dbReference type="Pfam" id="PF01040">
    <property type="entry name" value="UbiA"/>
    <property type="match status" value="1"/>
</dbReference>
<feature type="transmembrane region" description="Helical" evidence="8">
    <location>
        <begin position="261"/>
        <end position="288"/>
    </location>
</feature>
<proteinExistence type="predicted"/>
<keyword evidence="6 8" id="KW-1133">Transmembrane helix</keyword>
<evidence type="ECO:0000256" key="6">
    <source>
        <dbReference type="ARBA" id="ARBA00022989"/>
    </source>
</evidence>
<comment type="subcellular location">
    <subcellularLocation>
        <location evidence="1">Membrane</location>
        <topology evidence="1">Multi-pass membrane protein</topology>
    </subcellularLocation>
</comment>
<feature type="transmembrane region" description="Helical" evidence="8">
    <location>
        <begin position="50"/>
        <end position="68"/>
    </location>
</feature>
<dbReference type="EMBL" id="JAVREH010000012">
    <property type="protein sequence ID" value="MDT0261981.1"/>
    <property type="molecule type" value="Genomic_DNA"/>
</dbReference>
<keyword evidence="7 8" id="KW-0472">Membrane</keyword>
<evidence type="ECO:0000256" key="7">
    <source>
        <dbReference type="ARBA" id="ARBA00023136"/>
    </source>
</evidence>
<feature type="transmembrane region" description="Helical" evidence="8">
    <location>
        <begin position="327"/>
        <end position="345"/>
    </location>
</feature>
<keyword evidence="5 8" id="KW-0812">Transmembrane</keyword>
<dbReference type="Gene3D" id="1.10.357.140">
    <property type="entry name" value="UbiA prenyltransferase"/>
    <property type="match status" value="1"/>
</dbReference>
<feature type="transmembrane region" description="Helical" evidence="8">
    <location>
        <begin position="184"/>
        <end position="202"/>
    </location>
</feature>
<comment type="pathway">
    <text evidence="2">Quinol/quinone metabolism; menaquinone biosynthesis.</text>
</comment>
<sequence>MAQATPALGKRPQRGPFAWVGAFTGFYPAQADEFSDLDPVTRFLYASRSVILVISAQSAVIAGLLALTDRRLGVLPFLLVFMGYVVLHAISNLSNDYFGYRRGHDTADSPRRRYTLHPIASGAVTPRLLASGLAVLAVLALAIAAYFIALRGWPALVLTVIGGVLLYAYDAAPKALKELGLGEVAAFAVWGPLMIGGGYYVITGHLSGGAYLASVPAGLGVASILVGKHIDQRAFDTSQDQRTLPVLLGEKGARTLNRTAVVAMYLVTALAIAVGALSPFTAVVLFAAPRALHALRVMSQPAPNEPPAGYVGWPLWYHRVCLVHNRLFGWLFIAGIAVGAIFPDFRLG</sequence>
<feature type="transmembrane region" description="Helical" evidence="8">
    <location>
        <begin position="74"/>
        <end position="93"/>
    </location>
</feature>
<dbReference type="InterPro" id="IPR026046">
    <property type="entry name" value="UBIAD1"/>
</dbReference>
<dbReference type="Proteomes" id="UP001183176">
    <property type="component" value="Unassembled WGS sequence"/>
</dbReference>
<dbReference type="InterPro" id="IPR044878">
    <property type="entry name" value="UbiA_sf"/>
</dbReference>
<protein>
    <submittedName>
        <fullName evidence="9">Prenyltransferase</fullName>
    </submittedName>
</protein>
<keyword evidence="10" id="KW-1185">Reference proteome</keyword>
<feature type="transmembrane region" description="Helical" evidence="8">
    <location>
        <begin position="208"/>
        <end position="226"/>
    </location>
</feature>
<evidence type="ECO:0000313" key="10">
    <source>
        <dbReference type="Proteomes" id="UP001183176"/>
    </source>
</evidence>
<evidence type="ECO:0000256" key="4">
    <source>
        <dbReference type="ARBA" id="ARBA00022679"/>
    </source>
</evidence>
<dbReference type="InterPro" id="IPR000537">
    <property type="entry name" value="UbiA_prenyltransferase"/>
</dbReference>
<evidence type="ECO:0000256" key="2">
    <source>
        <dbReference type="ARBA" id="ARBA00004863"/>
    </source>
</evidence>
<evidence type="ECO:0000256" key="1">
    <source>
        <dbReference type="ARBA" id="ARBA00004141"/>
    </source>
</evidence>
<keyword evidence="4" id="KW-0808">Transferase</keyword>
<evidence type="ECO:0000256" key="8">
    <source>
        <dbReference type="SAM" id="Phobius"/>
    </source>
</evidence>